<keyword evidence="7" id="KW-1278">Translocase</keyword>
<sequence length="117" mass="13336">MSEFTKILILLIAASLFPVMAMIVPLLIQPRQPNEEKNSQYECGVDTVGRNVTRYRISYFLYAIIFVVFDVETIFLFPWAVKFASLGLFALVEMFIFTGILAVGLAYAWKKGALTWK</sequence>
<evidence type="ECO:0000313" key="9">
    <source>
        <dbReference type="EMBL" id="MDQ0204210.1"/>
    </source>
</evidence>
<evidence type="ECO:0000256" key="8">
    <source>
        <dbReference type="RuleBase" id="RU003639"/>
    </source>
</evidence>
<keyword evidence="6 7" id="KW-0472">Membrane</keyword>
<protein>
    <recommendedName>
        <fullName evidence="7">NADH-quinone oxidoreductase subunit A</fullName>
        <ecNumber evidence="7">7.1.1.-</ecNumber>
    </recommendedName>
    <alternativeName>
        <fullName evidence="7">NADH dehydrogenase I subunit A</fullName>
    </alternativeName>
    <alternativeName>
        <fullName evidence="7">NDH-1 subunit A</fullName>
    </alternativeName>
    <alternativeName>
        <fullName evidence="7">NUO1</fullName>
    </alternativeName>
</protein>
<reference evidence="9 10" key="1">
    <citation type="submission" date="2023-07" db="EMBL/GenBank/DDBJ databases">
        <title>Genomic Encyclopedia of Type Strains, Phase IV (KMG-IV): sequencing the most valuable type-strain genomes for metagenomic binning, comparative biology and taxonomic classification.</title>
        <authorList>
            <person name="Goeker M."/>
        </authorList>
    </citation>
    <scope>NUCLEOTIDE SEQUENCE [LARGE SCALE GENOMIC DNA]</scope>
    <source>
        <strain evidence="9 10">DSM 16980</strain>
    </source>
</reference>
<evidence type="ECO:0000256" key="5">
    <source>
        <dbReference type="ARBA" id="ARBA00022989"/>
    </source>
</evidence>
<comment type="subunit">
    <text evidence="7">NDH-1 is composed of 14 different subunits. Subunits NuoA, H, J, K, L, M, N constitute the membrane sector of the complex.</text>
</comment>
<keyword evidence="10" id="KW-1185">Reference proteome</keyword>
<keyword evidence="7" id="KW-1003">Cell membrane</keyword>
<dbReference type="InterPro" id="IPR038430">
    <property type="entry name" value="NDAH_ubi_oxred_su3_sf"/>
</dbReference>
<comment type="caution">
    <text evidence="9">The sequence shown here is derived from an EMBL/GenBank/DDBJ whole genome shotgun (WGS) entry which is preliminary data.</text>
</comment>
<comment type="subcellular location">
    <subcellularLocation>
        <location evidence="7 8">Cell membrane</location>
        <topology evidence="7 8">Multi-pass membrane protein</topology>
    </subcellularLocation>
    <subcellularLocation>
        <location evidence="1">Membrane</location>
        <topology evidence="1">Multi-pass membrane protein</topology>
    </subcellularLocation>
</comment>
<evidence type="ECO:0000313" key="10">
    <source>
        <dbReference type="Proteomes" id="UP001239167"/>
    </source>
</evidence>
<keyword evidence="4 7" id="KW-0812">Transmembrane</keyword>
<dbReference type="InterPro" id="IPR000440">
    <property type="entry name" value="NADH_UbQ/plastoQ_OxRdtase_su3"/>
</dbReference>
<dbReference type="EC" id="7.1.1.-" evidence="7"/>
<proteinExistence type="inferred from homology"/>
<evidence type="ECO:0000256" key="1">
    <source>
        <dbReference type="ARBA" id="ARBA00004141"/>
    </source>
</evidence>
<keyword evidence="5 7" id="KW-1133">Transmembrane helix</keyword>
<dbReference type="HAMAP" id="MF_01394">
    <property type="entry name" value="NDH1_NuoA"/>
    <property type="match status" value="1"/>
</dbReference>
<evidence type="ECO:0000256" key="2">
    <source>
        <dbReference type="ARBA" id="ARBA00008472"/>
    </source>
</evidence>
<feature type="transmembrane region" description="Helical" evidence="7">
    <location>
        <begin position="6"/>
        <end position="28"/>
    </location>
</feature>
<dbReference type="Gene3D" id="1.20.58.1610">
    <property type="entry name" value="NADH:ubiquinone/plastoquinone oxidoreductase, chain 3"/>
    <property type="match status" value="1"/>
</dbReference>
<keyword evidence="7 8" id="KW-0520">NAD</keyword>
<dbReference type="PANTHER" id="PTHR11058">
    <property type="entry name" value="NADH-UBIQUINONE OXIDOREDUCTASE CHAIN 3"/>
    <property type="match status" value="1"/>
</dbReference>
<keyword evidence="7 8" id="KW-0874">Quinone</keyword>
<evidence type="ECO:0000256" key="6">
    <source>
        <dbReference type="ARBA" id="ARBA00023136"/>
    </source>
</evidence>
<comment type="function">
    <text evidence="7">NDH-1 shuttles electrons from NADH, via FMN and iron-sulfur (Fe-S) centers, to quinones in the respiratory chain. The immediate electron acceptor for the enzyme in this species is believed to be a menaquinone. Couples the redox reaction to proton translocation (for every two electrons transferred, four hydrogen ions are translocated across the cytoplasmic membrane), and thus conserves the redox energy in a proton gradient.</text>
</comment>
<dbReference type="RefSeq" id="WP_196605627.1">
    <property type="nucleotide sequence ID" value="NZ_CP116940.1"/>
</dbReference>
<evidence type="ECO:0000256" key="4">
    <source>
        <dbReference type="ARBA" id="ARBA00022692"/>
    </source>
</evidence>
<comment type="catalytic activity">
    <reaction evidence="7 8">
        <text>a quinone + NADH + 5 H(+)(in) = a quinol + NAD(+) + 4 H(+)(out)</text>
        <dbReference type="Rhea" id="RHEA:57888"/>
        <dbReference type="ChEBI" id="CHEBI:15378"/>
        <dbReference type="ChEBI" id="CHEBI:24646"/>
        <dbReference type="ChEBI" id="CHEBI:57540"/>
        <dbReference type="ChEBI" id="CHEBI:57945"/>
        <dbReference type="ChEBI" id="CHEBI:132124"/>
    </reaction>
</comment>
<dbReference type="Pfam" id="PF00507">
    <property type="entry name" value="Oxidored_q4"/>
    <property type="match status" value="1"/>
</dbReference>
<organism evidence="9 10">
    <name type="scientific">Pectinatus haikarae</name>
    <dbReference type="NCBI Taxonomy" id="349096"/>
    <lineage>
        <taxon>Bacteria</taxon>
        <taxon>Bacillati</taxon>
        <taxon>Bacillota</taxon>
        <taxon>Negativicutes</taxon>
        <taxon>Selenomonadales</taxon>
        <taxon>Selenomonadaceae</taxon>
        <taxon>Pectinatus</taxon>
    </lineage>
</organism>
<dbReference type="EMBL" id="JAUSUE010000013">
    <property type="protein sequence ID" value="MDQ0204210.1"/>
    <property type="molecule type" value="Genomic_DNA"/>
</dbReference>
<keyword evidence="3 7" id="KW-0813">Transport</keyword>
<evidence type="ECO:0000256" key="3">
    <source>
        <dbReference type="ARBA" id="ARBA00022448"/>
    </source>
</evidence>
<name>A0ABT9Y9P1_9FIRM</name>
<dbReference type="PANTHER" id="PTHR11058:SF9">
    <property type="entry name" value="NADH-UBIQUINONE OXIDOREDUCTASE CHAIN 3"/>
    <property type="match status" value="1"/>
</dbReference>
<gene>
    <name evidence="7" type="primary">nuoA</name>
    <name evidence="9" type="ORF">J2S01_001935</name>
</gene>
<evidence type="ECO:0000256" key="7">
    <source>
        <dbReference type="HAMAP-Rule" id="MF_01394"/>
    </source>
</evidence>
<dbReference type="Proteomes" id="UP001239167">
    <property type="component" value="Unassembled WGS sequence"/>
</dbReference>
<feature type="transmembrane region" description="Helical" evidence="7">
    <location>
        <begin position="59"/>
        <end position="80"/>
    </location>
</feature>
<feature type="transmembrane region" description="Helical" evidence="7">
    <location>
        <begin position="86"/>
        <end position="109"/>
    </location>
</feature>
<comment type="similarity">
    <text evidence="2 7 8">Belongs to the complex I subunit 3 family.</text>
</comment>
<dbReference type="InterPro" id="IPR023043">
    <property type="entry name" value="NAD(P)H_OxRDtase_bac/plastid"/>
</dbReference>
<accession>A0ABT9Y9P1</accession>